<dbReference type="EMBL" id="JAHZIK010002904">
    <property type="protein sequence ID" value="MBW7461376.1"/>
    <property type="molecule type" value="Genomic_DNA"/>
</dbReference>
<reference evidence="5 6" key="1">
    <citation type="submission" date="2021-07" db="EMBL/GenBank/DDBJ databases">
        <title>Paenibacillus radiodurans sp. nov., isolated from the southeastern edge of Tengger Desert.</title>
        <authorList>
            <person name="Zhang G."/>
        </authorList>
    </citation>
    <scope>NUCLEOTIDE SEQUENCE [LARGE SCALE GENOMIC DNA]</scope>
    <source>
        <strain evidence="5 6">CCM 7311</strain>
    </source>
</reference>
<dbReference type="PANTHER" id="PTHR42681">
    <property type="entry name" value="MALONYL-COA-ACYL CARRIER PROTEIN TRANSACYLASE, MITOCHONDRIAL"/>
    <property type="match status" value="1"/>
</dbReference>
<keyword evidence="2" id="KW-0808">Transferase</keyword>
<evidence type="ECO:0000256" key="3">
    <source>
        <dbReference type="ARBA" id="ARBA00023315"/>
    </source>
</evidence>
<protein>
    <recommendedName>
        <fullName evidence="1">[acyl-carrier-protein] S-malonyltransferase</fullName>
        <ecNumber evidence="1">2.3.1.39</ecNumber>
    </recommendedName>
</protein>
<dbReference type="InterPro" id="IPR001227">
    <property type="entry name" value="Ac_transferase_dom_sf"/>
</dbReference>
<dbReference type="InterPro" id="IPR050858">
    <property type="entry name" value="Mal-CoA-ACP_Trans/PKS_FabD"/>
</dbReference>
<accession>A0ABS7CKC5</accession>
<keyword evidence="3" id="KW-0012">Acyltransferase</keyword>
<dbReference type="SUPFAM" id="SSF52151">
    <property type="entry name" value="FabD/lysophospholipase-like"/>
    <property type="match status" value="1"/>
</dbReference>
<dbReference type="PANTHER" id="PTHR42681:SF1">
    <property type="entry name" value="MALONYL-COA-ACYL CARRIER PROTEIN TRANSACYLASE, MITOCHONDRIAL"/>
    <property type="match status" value="1"/>
</dbReference>
<evidence type="ECO:0000313" key="6">
    <source>
        <dbReference type="Proteomes" id="UP001519887"/>
    </source>
</evidence>
<sequence length="92" mass="9777">PQKKRSDAAVPVIANVTAGPAVEASEIRRLLAEQVYSPVLWEDSIRYLIGQGVDTFIEIGSGTVLAGLIKKIDKSLKIISINSASSVEATVI</sequence>
<comment type="caution">
    <text evidence="5">The sequence shown here is derived from an EMBL/GenBank/DDBJ whole genome shotgun (WGS) entry which is preliminary data.</text>
</comment>
<evidence type="ECO:0000256" key="4">
    <source>
        <dbReference type="ARBA" id="ARBA00048462"/>
    </source>
</evidence>
<organism evidence="5 6">
    <name type="scientific">Paenibacillus sepulcri</name>
    <dbReference type="NCBI Taxonomy" id="359917"/>
    <lineage>
        <taxon>Bacteria</taxon>
        <taxon>Bacillati</taxon>
        <taxon>Bacillota</taxon>
        <taxon>Bacilli</taxon>
        <taxon>Bacillales</taxon>
        <taxon>Paenibacillaceae</taxon>
        <taxon>Paenibacillus</taxon>
    </lineage>
</organism>
<proteinExistence type="predicted"/>
<evidence type="ECO:0000256" key="1">
    <source>
        <dbReference type="ARBA" id="ARBA00013258"/>
    </source>
</evidence>
<dbReference type="Proteomes" id="UP001519887">
    <property type="component" value="Unassembled WGS sequence"/>
</dbReference>
<dbReference type="InterPro" id="IPR016035">
    <property type="entry name" value="Acyl_Trfase/lysoPLipase"/>
</dbReference>
<keyword evidence="6" id="KW-1185">Reference proteome</keyword>
<evidence type="ECO:0000256" key="2">
    <source>
        <dbReference type="ARBA" id="ARBA00022679"/>
    </source>
</evidence>
<name>A0ABS7CKC5_9BACL</name>
<feature type="non-terminal residue" evidence="5">
    <location>
        <position position="1"/>
    </location>
</feature>
<evidence type="ECO:0000313" key="5">
    <source>
        <dbReference type="EMBL" id="MBW7461376.1"/>
    </source>
</evidence>
<gene>
    <name evidence="5" type="ORF">K0U00_45705</name>
</gene>
<comment type="catalytic activity">
    <reaction evidence="4">
        <text>holo-[ACP] + malonyl-CoA = malonyl-[ACP] + CoA</text>
        <dbReference type="Rhea" id="RHEA:41792"/>
        <dbReference type="Rhea" id="RHEA-COMP:9623"/>
        <dbReference type="Rhea" id="RHEA-COMP:9685"/>
        <dbReference type="ChEBI" id="CHEBI:57287"/>
        <dbReference type="ChEBI" id="CHEBI:57384"/>
        <dbReference type="ChEBI" id="CHEBI:64479"/>
        <dbReference type="ChEBI" id="CHEBI:78449"/>
        <dbReference type="EC" id="2.3.1.39"/>
    </reaction>
</comment>
<dbReference type="EC" id="2.3.1.39" evidence="1"/>
<dbReference type="Gene3D" id="3.40.366.10">
    <property type="entry name" value="Malonyl-Coenzyme A Acyl Carrier Protein, domain 2"/>
    <property type="match status" value="1"/>
</dbReference>